<evidence type="ECO:0000313" key="1">
    <source>
        <dbReference type="EMBL" id="BAD08154.1"/>
    </source>
</evidence>
<name>Q6YUQ3_ORYSJ</name>
<accession>Q6YUQ3</accession>
<dbReference type="EMBL" id="AP005859">
    <property type="protein sequence ID" value="BAD08154.1"/>
    <property type="molecule type" value="Genomic_DNA"/>
</dbReference>
<organism evidence="1 2">
    <name type="scientific">Oryza sativa subsp. japonica</name>
    <name type="common">Rice</name>
    <dbReference type="NCBI Taxonomy" id="39947"/>
    <lineage>
        <taxon>Eukaryota</taxon>
        <taxon>Viridiplantae</taxon>
        <taxon>Streptophyta</taxon>
        <taxon>Embryophyta</taxon>
        <taxon>Tracheophyta</taxon>
        <taxon>Spermatophyta</taxon>
        <taxon>Magnoliopsida</taxon>
        <taxon>Liliopsida</taxon>
        <taxon>Poales</taxon>
        <taxon>Poaceae</taxon>
        <taxon>BOP clade</taxon>
        <taxon>Oryzoideae</taxon>
        <taxon>Oryzeae</taxon>
        <taxon>Oryzinae</taxon>
        <taxon>Oryza</taxon>
        <taxon>Oryza sativa</taxon>
    </lineage>
</organism>
<gene>
    <name evidence="1" type="primary">B1053A04.14</name>
</gene>
<protein>
    <submittedName>
        <fullName evidence="1">Uncharacterized protein</fullName>
    </submittedName>
</protein>
<dbReference type="Proteomes" id="UP000000763">
    <property type="component" value="Chromosome 2"/>
</dbReference>
<evidence type="ECO:0000313" key="2">
    <source>
        <dbReference type="Proteomes" id="UP000000763"/>
    </source>
</evidence>
<dbReference type="AlphaFoldDB" id="Q6YUQ3"/>
<reference evidence="2" key="1">
    <citation type="journal article" date="2005" name="Nature">
        <title>The map-based sequence of the rice genome.</title>
        <authorList>
            <consortium name="International rice genome sequencing project (IRGSP)"/>
            <person name="Matsumoto T."/>
            <person name="Wu J."/>
            <person name="Kanamori H."/>
            <person name="Katayose Y."/>
            <person name="Fujisawa M."/>
            <person name="Namiki N."/>
            <person name="Mizuno H."/>
            <person name="Yamamoto K."/>
            <person name="Antonio B.A."/>
            <person name="Baba T."/>
            <person name="Sakata K."/>
            <person name="Nagamura Y."/>
            <person name="Aoki H."/>
            <person name="Arikawa K."/>
            <person name="Arita K."/>
            <person name="Bito T."/>
            <person name="Chiden Y."/>
            <person name="Fujitsuka N."/>
            <person name="Fukunaka R."/>
            <person name="Hamada M."/>
            <person name="Harada C."/>
            <person name="Hayashi A."/>
            <person name="Hijishita S."/>
            <person name="Honda M."/>
            <person name="Hosokawa S."/>
            <person name="Ichikawa Y."/>
            <person name="Idonuma A."/>
            <person name="Iijima M."/>
            <person name="Ikeda M."/>
            <person name="Ikeno M."/>
            <person name="Ito K."/>
            <person name="Ito S."/>
            <person name="Ito T."/>
            <person name="Ito Y."/>
            <person name="Ito Y."/>
            <person name="Iwabuchi A."/>
            <person name="Kamiya K."/>
            <person name="Karasawa W."/>
            <person name="Kurita K."/>
            <person name="Katagiri S."/>
            <person name="Kikuta A."/>
            <person name="Kobayashi H."/>
            <person name="Kobayashi N."/>
            <person name="Machita K."/>
            <person name="Maehara T."/>
            <person name="Masukawa M."/>
            <person name="Mizubayashi T."/>
            <person name="Mukai Y."/>
            <person name="Nagasaki H."/>
            <person name="Nagata Y."/>
            <person name="Naito S."/>
            <person name="Nakashima M."/>
            <person name="Nakama Y."/>
            <person name="Nakamichi Y."/>
            <person name="Nakamura M."/>
            <person name="Meguro A."/>
            <person name="Negishi M."/>
            <person name="Ohta I."/>
            <person name="Ohta T."/>
            <person name="Okamoto M."/>
            <person name="Ono N."/>
            <person name="Saji S."/>
            <person name="Sakaguchi M."/>
            <person name="Sakai K."/>
            <person name="Shibata M."/>
            <person name="Shimokawa T."/>
            <person name="Song J."/>
            <person name="Takazaki Y."/>
            <person name="Terasawa K."/>
            <person name="Tsugane M."/>
            <person name="Tsuji K."/>
            <person name="Ueda S."/>
            <person name="Waki K."/>
            <person name="Yamagata H."/>
            <person name="Yamamoto M."/>
            <person name="Yamamoto S."/>
            <person name="Yamane H."/>
            <person name="Yoshiki S."/>
            <person name="Yoshihara R."/>
            <person name="Yukawa K."/>
            <person name="Zhong H."/>
            <person name="Yano M."/>
            <person name="Yuan Q."/>
            <person name="Ouyang S."/>
            <person name="Liu J."/>
            <person name="Jones K.M."/>
            <person name="Gansberger K."/>
            <person name="Moffat K."/>
            <person name="Hill J."/>
            <person name="Bera J."/>
            <person name="Fadrosh D."/>
            <person name="Jin S."/>
            <person name="Johri S."/>
            <person name="Kim M."/>
            <person name="Overton L."/>
            <person name="Reardon M."/>
            <person name="Tsitrin T."/>
            <person name="Vuong H."/>
            <person name="Weaver B."/>
            <person name="Ciecko A."/>
            <person name="Tallon L."/>
            <person name="Jackson J."/>
            <person name="Pai G."/>
            <person name="Aken S.V."/>
            <person name="Utterback T."/>
            <person name="Reidmuller S."/>
            <person name="Feldblyum T."/>
            <person name="Hsiao J."/>
            <person name="Zismann V."/>
            <person name="Iobst S."/>
            <person name="de Vazeille A.R."/>
            <person name="Buell C.R."/>
            <person name="Ying K."/>
            <person name="Li Y."/>
            <person name="Lu T."/>
            <person name="Huang Y."/>
            <person name="Zhao Q."/>
            <person name="Feng Q."/>
            <person name="Zhang L."/>
            <person name="Zhu J."/>
            <person name="Weng Q."/>
            <person name="Mu J."/>
            <person name="Lu Y."/>
            <person name="Fan D."/>
            <person name="Liu Y."/>
            <person name="Guan J."/>
            <person name="Zhang Y."/>
            <person name="Yu S."/>
            <person name="Liu X."/>
            <person name="Zhang Y."/>
            <person name="Hong G."/>
            <person name="Han B."/>
            <person name="Choisne N."/>
            <person name="Demange N."/>
            <person name="Orjeda G."/>
            <person name="Samain S."/>
            <person name="Cattolico L."/>
            <person name="Pelletier E."/>
            <person name="Couloux A."/>
            <person name="Segurens B."/>
            <person name="Wincker P."/>
            <person name="D'Hont A."/>
            <person name="Scarpelli C."/>
            <person name="Weissenbach J."/>
            <person name="Salanoubat M."/>
            <person name="Quetier F."/>
            <person name="Yu Y."/>
            <person name="Kim H.R."/>
            <person name="Rambo T."/>
            <person name="Currie J."/>
            <person name="Collura K."/>
            <person name="Luo M."/>
            <person name="Yang T."/>
            <person name="Ammiraju J.S.S."/>
            <person name="Engler F."/>
            <person name="Soderlund C."/>
            <person name="Wing R.A."/>
            <person name="Palmer L.E."/>
            <person name="de la Bastide M."/>
            <person name="Spiegel L."/>
            <person name="Nascimento L."/>
            <person name="Zutavern T."/>
            <person name="O'Shaughnessy A."/>
            <person name="Dike S."/>
            <person name="Dedhia N."/>
            <person name="Preston R."/>
            <person name="Balija V."/>
            <person name="McCombie W.R."/>
            <person name="Chow T."/>
            <person name="Chen H."/>
            <person name="Chung M."/>
            <person name="Chen C."/>
            <person name="Shaw J."/>
            <person name="Wu H."/>
            <person name="Hsiao K."/>
            <person name="Chao Y."/>
            <person name="Chu M."/>
            <person name="Cheng C."/>
            <person name="Hour A."/>
            <person name="Lee P."/>
            <person name="Lin S."/>
            <person name="Lin Y."/>
            <person name="Liou J."/>
            <person name="Liu S."/>
            <person name="Hsing Y."/>
            <person name="Raghuvanshi S."/>
            <person name="Mohanty A."/>
            <person name="Bharti A.K."/>
            <person name="Gaur A."/>
            <person name="Gupta V."/>
            <person name="Kumar D."/>
            <person name="Ravi V."/>
            <person name="Vij S."/>
            <person name="Kapur A."/>
            <person name="Khurana P."/>
            <person name="Khurana P."/>
            <person name="Khurana J.P."/>
            <person name="Tyagi A.K."/>
            <person name="Gaikwad K."/>
            <person name="Singh A."/>
            <person name="Dalal V."/>
            <person name="Srivastava S."/>
            <person name="Dixit A."/>
            <person name="Pal A.K."/>
            <person name="Ghazi I.A."/>
            <person name="Yadav M."/>
            <person name="Pandit A."/>
            <person name="Bhargava A."/>
            <person name="Sureshbabu K."/>
            <person name="Batra K."/>
            <person name="Sharma T.R."/>
            <person name="Mohapatra T."/>
            <person name="Singh N.K."/>
            <person name="Messing J."/>
            <person name="Nelson A.B."/>
            <person name="Fuks G."/>
            <person name="Kavchok S."/>
            <person name="Keizer G."/>
            <person name="Linton E."/>
            <person name="Llaca V."/>
            <person name="Song R."/>
            <person name="Tanyolac B."/>
            <person name="Young S."/>
            <person name="Ho-Il K."/>
            <person name="Hahn J.H."/>
            <person name="Sangsakoo G."/>
            <person name="Vanavichit A."/>
            <person name="de Mattos Luiz.A.T."/>
            <person name="Zimmer P.D."/>
            <person name="Malone G."/>
            <person name="Dellagostin O."/>
            <person name="de Oliveira A.C."/>
            <person name="Bevan M."/>
            <person name="Bancroft I."/>
            <person name="Minx P."/>
            <person name="Cordum H."/>
            <person name="Wilson R."/>
            <person name="Cheng Z."/>
            <person name="Jin W."/>
            <person name="Jiang J."/>
            <person name="Leong S.A."/>
            <person name="Iwama H."/>
            <person name="Gojobori T."/>
            <person name="Itoh T."/>
            <person name="Niimura Y."/>
            <person name="Fujii Y."/>
            <person name="Habara T."/>
            <person name="Sakai H."/>
            <person name="Sato Y."/>
            <person name="Wilson G."/>
            <person name="Kumar K."/>
            <person name="McCouch S."/>
            <person name="Juretic N."/>
            <person name="Hoen D."/>
            <person name="Wright S."/>
            <person name="Bruskiewich R."/>
            <person name="Bureau T."/>
            <person name="Miyao A."/>
            <person name="Hirochika H."/>
            <person name="Nishikawa T."/>
            <person name="Kadowaki K."/>
            <person name="Sugiura M."/>
            <person name="Burr B."/>
            <person name="Sasaki T."/>
        </authorList>
    </citation>
    <scope>NUCLEOTIDE SEQUENCE [LARGE SCALE GENOMIC DNA]</scope>
    <source>
        <strain evidence="2">cv. Nipponbare</strain>
    </source>
</reference>
<proteinExistence type="predicted"/>
<reference evidence="2" key="2">
    <citation type="journal article" date="2008" name="Nucleic Acids Res.">
        <title>The rice annotation project database (RAP-DB): 2008 update.</title>
        <authorList>
            <consortium name="The rice annotation project (RAP)"/>
        </authorList>
    </citation>
    <scope>GENOME REANNOTATION</scope>
    <source>
        <strain evidence="2">cv. Nipponbare</strain>
    </source>
</reference>
<sequence>MPPLLRPQAVLACRANPPPRSPAARPSPLRPLCCRPQWQLQERIVGWSYLASQIVTMLQNQVKYVKYSGNII</sequence>